<dbReference type="Proteomes" id="UP001595721">
    <property type="component" value="Unassembled WGS sequence"/>
</dbReference>
<dbReference type="PANTHER" id="PTHR14136:SF17">
    <property type="entry name" value="BTB_POZ DOMAIN-CONTAINING PROTEIN KCTD9"/>
    <property type="match status" value="1"/>
</dbReference>
<name>A0ABV7R3G2_9RHOB</name>
<dbReference type="Gene3D" id="2.160.20.80">
    <property type="entry name" value="E3 ubiquitin-protein ligase SopA"/>
    <property type="match status" value="1"/>
</dbReference>
<dbReference type="InterPro" id="IPR051082">
    <property type="entry name" value="Pentapeptide-BTB/POZ_domain"/>
</dbReference>
<keyword evidence="2" id="KW-1185">Reference proteome</keyword>
<reference evidence="2" key="1">
    <citation type="journal article" date="2019" name="Int. J. Syst. Evol. Microbiol.">
        <title>The Global Catalogue of Microorganisms (GCM) 10K type strain sequencing project: providing services to taxonomists for standard genome sequencing and annotation.</title>
        <authorList>
            <consortium name="The Broad Institute Genomics Platform"/>
            <consortium name="The Broad Institute Genome Sequencing Center for Infectious Disease"/>
            <person name="Wu L."/>
            <person name="Ma J."/>
        </authorList>
    </citation>
    <scope>NUCLEOTIDE SEQUENCE [LARGE SCALE GENOMIC DNA]</scope>
    <source>
        <strain evidence="2">KCTC 42899</strain>
    </source>
</reference>
<sequence length="227" mass="23652">MIAQTGRLQLIGADLAGLDMSGLTLVGADLSYANLAGADLSETQLSGASLWSVKAPAARFRGANLSGASLGLADLAGADLREALLERADLTGARLDGADLTDARMRGAWLDAMQRAMAIGAPPLRYPARSNPGLYVIDEDHLANPVALRCGDRLELHLRNPGDPAAPRPAPLRIEGAQILIVLKLDNPVRGGIHVLAFDAVEPGQARLVVDPGGGRDPIGIDVRVTP</sequence>
<protein>
    <submittedName>
        <fullName evidence="1">Pentapeptide repeat-containing protein</fullName>
    </submittedName>
</protein>
<dbReference type="EMBL" id="JBHRXJ010000008">
    <property type="protein sequence ID" value="MFC3528909.1"/>
    <property type="molecule type" value="Genomic_DNA"/>
</dbReference>
<dbReference type="InterPro" id="IPR001646">
    <property type="entry name" value="5peptide_repeat"/>
</dbReference>
<accession>A0ABV7R3G2</accession>
<comment type="caution">
    <text evidence="1">The sequence shown here is derived from an EMBL/GenBank/DDBJ whole genome shotgun (WGS) entry which is preliminary data.</text>
</comment>
<dbReference type="PANTHER" id="PTHR14136">
    <property type="entry name" value="BTB_POZ DOMAIN-CONTAINING PROTEIN KCTD9"/>
    <property type="match status" value="1"/>
</dbReference>
<organism evidence="1 2">
    <name type="scientific">Paracoccus mangrovi</name>
    <dbReference type="NCBI Taxonomy" id="1715645"/>
    <lineage>
        <taxon>Bacteria</taxon>
        <taxon>Pseudomonadati</taxon>
        <taxon>Pseudomonadota</taxon>
        <taxon>Alphaproteobacteria</taxon>
        <taxon>Rhodobacterales</taxon>
        <taxon>Paracoccaceae</taxon>
        <taxon>Paracoccus</taxon>
    </lineage>
</organism>
<gene>
    <name evidence="1" type="ORF">ACFOMH_12050</name>
</gene>
<proteinExistence type="predicted"/>
<evidence type="ECO:0000313" key="2">
    <source>
        <dbReference type="Proteomes" id="UP001595721"/>
    </source>
</evidence>
<evidence type="ECO:0000313" key="1">
    <source>
        <dbReference type="EMBL" id="MFC3528909.1"/>
    </source>
</evidence>
<dbReference type="SUPFAM" id="SSF141571">
    <property type="entry name" value="Pentapeptide repeat-like"/>
    <property type="match status" value="1"/>
</dbReference>
<dbReference type="Pfam" id="PF00805">
    <property type="entry name" value="Pentapeptide"/>
    <property type="match status" value="2"/>
</dbReference>
<dbReference type="RefSeq" id="WP_377744838.1">
    <property type="nucleotide sequence ID" value="NZ_JBHRXJ010000008.1"/>
</dbReference>